<dbReference type="PANTHER" id="PTHR11276:SF28">
    <property type="entry name" value="DNA POLYMERASE LAMBDA"/>
    <property type="match status" value="1"/>
</dbReference>
<organism evidence="4">
    <name type="scientific">viral metagenome</name>
    <dbReference type="NCBI Taxonomy" id="1070528"/>
    <lineage>
        <taxon>unclassified sequences</taxon>
        <taxon>metagenomes</taxon>
        <taxon>organismal metagenomes</taxon>
    </lineage>
</organism>
<keyword evidence="2" id="KW-0548">Nucleotidyltransferase</keyword>
<dbReference type="GO" id="GO:0006281">
    <property type="term" value="P:DNA repair"/>
    <property type="evidence" value="ECO:0007669"/>
    <property type="project" value="InterPro"/>
</dbReference>
<evidence type="ECO:0000313" key="4">
    <source>
        <dbReference type="EMBL" id="QJB00105.1"/>
    </source>
</evidence>
<reference evidence="4" key="1">
    <citation type="submission" date="2020-03" db="EMBL/GenBank/DDBJ databases">
        <title>The deep terrestrial virosphere.</title>
        <authorList>
            <person name="Holmfeldt K."/>
            <person name="Nilsson E."/>
            <person name="Simone D."/>
            <person name="Lopez-Fernandez M."/>
            <person name="Wu X."/>
            <person name="de Brujin I."/>
            <person name="Lundin D."/>
            <person name="Andersson A."/>
            <person name="Bertilsson S."/>
            <person name="Dopson M."/>
        </authorList>
    </citation>
    <scope>NUCLEOTIDE SEQUENCE</scope>
    <source>
        <strain evidence="4">MM171A00692</strain>
    </source>
</reference>
<dbReference type="InterPro" id="IPR037160">
    <property type="entry name" value="DNA_Pol_thumb_sf"/>
</dbReference>
<dbReference type="InterPro" id="IPR022312">
    <property type="entry name" value="DNA_pol_X"/>
</dbReference>
<dbReference type="EMBL" id="MT143681">
    <property type="protein sequence ID" value="QJB00105.1"/>
    <property type="molecule type" value="Genomic_DNA"/>
</dbReference>
<evidence type="ECO:0000256" key="2">
    <source>
        <dbReference type="ARBA" id="ARBA00022695"/>
    </source>
</evidence>
<name>A0A6M3M2L7_9ZZZZ</name>
<proteinExistence type="predicted"/>
<dbReference type="Pfam" id="PF14791">
    <property type="entry name" value="DNA_pol_B_thumb"/>
    <property type="match status" value="1"/>
</dbReference>
<feature type="domain" description="DNA polymerase beta thumb" evidence="3">
    <location>
        <begin position="96"/>
        <end position="162"/>
    </location>
</feature>
<dbReference type="InterPro" id="IPR043519">
    <property type="entry name" value="NT_sf"/>
</dbReference>
<accession>A0A6M3M2L7</accession>
<dbReference type="AlphaFoldDB" id="A0A6M3M2L7"/>
<dbReference type="GO" id="GO:0003887">
    <property type="term" value="F:DNA-directed DNA polymerase activity"/>
    <property type="evidence" value="ECO:0007669"/>
    <property type="project" value="InterPro"/>
</dbReference>
<dbReference type="SUPFAM" id="SSF81301">
    <property type="entry name" value="Nucleotidyltransferase"/>
    <property type="match status" value="1"/>
</dbReference>
<keyword evidence="1" id="KW-0808">Transferase</keyword>
<dbReference type="GO" id="GO:0003677">
    <property type="term" value="F:DNA binding"/>
    <property type="evidence" value="ECO:0007669"/>
    <property type="project" value="InterPro"/>
</dbReference>
<sequence length="163" mass="18204">MWLLKEAEDISQEIVEAVKPYCERVVVAGSIRRKKGWVNDIDIVLIPSNQGMVGYTLTSLMGRYKMGGSKLMRFQHPKGIKVDIYVATLGTWYTLVLVRTGSAAHNIKLCRIAQQKGMKLHADGSGIGTFIDCEGHESLMPMASEEQVFQTLGLPWLPPEKRV</sequence>
<dbReference type="Gene3D" id="3.30.460.10">
    <property type="entry name" value="Beta Polymerase, domain 2"/>
    <property type="match status" value="1"/>
</dbReference>
<protein>
    <submittedName>
        <fullName evidence="4">Putative DNA polymerase</fullName>
    </submittedName>
</protein>
<evidence type="ECO:0000256" key="1">
    <source>
        <dbReference type="ARBA" id="ARBA00022679"/>
    </source>
</evidence>
<dbReference type="Gene3D" id="3.30.210.10">
    <property type="entry name" value="DNA polymerase, thumb domain"/>
    <property type="match status" value="1"/>
</dbReference>
<evidence type="ECO:0000259" key="3">
    <source>
        <dbReference type="Pfam" id="PF14791"/>
    </source>
</evidence>
<gene>
    <name evidence="4" type="ORF">MM171A00692_0010</name>
</gene>
<dbReference type="PANTHER" id="PTHR11276">
    <property type="entry name" value="DNA POLYMERASE TYPE-X FAMILY MEMBER"/>
    <property type="match status" value="1"/>
</dbReference>
<dbReference type="InterPro" id="IPR029398">
    <property type="entry name" value="PolB_thumb"/>
</dbReference>